<dbReference type="Proteomes" id="UP000183567">
    <property type="component" value="Unassembled WGS sequence"/>
</dbReference>
<reference evidence="1 2" key="1">
    <citation type="submission" date="2016-03" db="EMBL/GenBank/DDBJ databases">
        <title>Comparative genomics of the ectomycorrhizal sister species Rhizopogon vinicolor and Rhizopogon vesiculosus (Basidiomycota: Boletales) reveals a divergence of the mating type B locus.</title>
        <authorList>
            <person name="Mujic A.B."/>
            <person name="Kuo A."/>
            <person name="Tritt A."/>
            <person name="Lipzen A."/>
            <person name="Chen C."/>
            <person name="Johnson J."/>
            <person name="Sharma A."/>
            <person name="Barry K."/>
            <person name="Grigoriev I.V."/>
            <person name="Spatafora J.W."/>
        </authorList>
    </citation>
    <scope>NUCLEOTIDE SEQUENCE [LARGE SCALE GENOMIC DNA]</scope>
    <source>
        <strain evidence="1 2">AM-OR11-056</strain>
    </source>
</reference>
<gene>
    <name evidence="1" type="ORF">AZE42_09459</name>
</gene>
<dbReference type="AlphaFoldDB" id="A0A1J8QJV0"/>
<accession>A0A1J8QJV0</accession>
<dbReference type="EMBL" id="LVVM01000675">
    <property type="protein sequence ID" value="OJA20187.1"/>
    <property type="molecule type" value="Genomic_DNA"/>
</dbReference>
<organism evidence="1 2">
    <name type="scientific">Rhizopogon vesiculosus</name>
    <dbReference type="NCBI Taxonomy" id="180088"/>
    <lineage>
        <taxon>Eukaryota</taxon>
        <taxon>Fungi</taxon>
        <taxon>Dikarya</taxon>
        <taxon>Basidiomycota</taxon>
        <taxon>Agaricomycotina</taxon>
        <taxon>Agaricomycetes</taxon>
        <taxon>Agaricomycetidae</taxon>
        <taxon>Boletales</taxon>
        <taxon>Suillineae</taxon>
        <taxon>Rhizopogonaceae</taxon>
        <taxon>Rhizopogon</taxon>
    </lineage>
</organism>
<evidence type="ECO:0000313" key="2">
    <source>
        <dbReference type="Proteomes" id="UP000183567"/>
    </source>
</evidence>
<sequence>MENQCQSSAFGIPPDIKELLNTNRVPTDVQTRDITNLIQVQQVRERDMELERERPLRALDRTAQTLVEVSDMISDLQATISPVKRIPDEILALIFKPSLPPEILRQYSQGLYAFLGIGLHMPPLGCT</sequence>
<proteinExistence type="predicted"/>
<keyword evidence="2" id="KW-1185">Reference proteome</keyword>
<comment type="caution">
    <text evidence="1">The sequence shown here is derived from an EMBL/GenBank/DDBJ whole genome shotgun (WGS) entry which is preliminary data.</text>
</comment>
<name>A0A1J8QJV0_9AGAM</name>
<evidence type="ECO:0000313" key="1">
    <source>
        <dbReference type="EMBL" id="OJA20187.1"/>
    </source>
</evidence>
<protein>
    <submittedName>
        <fullName evidence="1">Uncharacterized protein</fullName>
    </submittedName>
</protein>
<dbReference type="OrthoDB" id="2656954at2759"/>